<evidence type="ECO:0000259" key="2">
    <source>
        <dbReference type="Pfam" id="PF00656"/>
    </source>
</evidence>
<dbReference type="Gene3D" id="3.40.50.1460">
    <property type="match status" value="1"/>
</dbReference>
<reference evidence="3 5" key="1">
    <citation type="journal article" date="2012" name="Nature">
        <title>Algal genomes reveal evolutionary mosaicism and the fate of nucleomorphs.</title>
        <authorList>
            <consortium name="DOE Joint Genome Institute"/>
            <person name="Curtis B.A."/>
            <person name="Tanifuji G."/>
            <person name="Burki F."/>
            <person name="Gruber A."/>
            <person name="Irimia M."/>
            <person name="Maruyama S."/>
            <person name="Arias M.C."/>
            <person name="Ball S.G."/>
            <person name="Gile G.H."/>
            <person name="Hirakawa Y."/>
            <person name="Hopkins J.F."/>
            <person name="Kuo A."/>
            <person name="Rensing S.A."/>
            <person name="Schmutz J."/>
            <person name="Symeonidi A."/>
            <person name="Elias M."/>
            <person name="Eveleigh R.J."/>
            <person name="Herman E.K."/>
            <person name="Klute M.J."/>
            <person name="Nakayama T."/>
            <person name="Obornik M."/>
            <person name="Reyes-Prieto A."/>
            <person name="Armbrust E.V."/>
            <person name="Aves S.J."/>
            <person name="Beiko R.G."/>
            <person name="Coutinho P."/>
            <person name="Dacks J.B."/>
            <person name="Durnford D.G."/>
            <person name="Fast N.M."/>
            <person name="Green B.R."/>
            <person name="Grisdale C.J."/>
            <person name="Hempel F."/>
            <person name="Henrissat B."/>
            <person name="Hoppner M.P."/>
            <person name="Ishida K."/>
            <person name="Kim E."/>
            <person name="Koreny L."/>
            <person name="Kroth P.G."/>
            <person name="Liu Y."/>
            <person name="Malik S.B."/>
            <person name="Maier U.G."/>
            <person name="McRose D."/>
            <person name="Mock T."/>
            <person name="Neilson J.A."/>
            <person name="Onodera N.T."/>
            <person name="Poole A.M."/>
            <person name="Pritham E.J."/>
            <person name="Richards T.A."/>
            <person name="Rocap G."/>
            <person name="Roy S.W."/>
            <person name="Sarai C."/>
            <person name="Schaack S."/>
            <person name="Shirato S."/>
            <person name="Slamovits C.H."/>
            <person name="Spencer D.F."/>
            <person name="Suzuki S."/>
            <person name="Worden A.Z."/>
            <person name="Zauner S."/>
            <person name="Barry K."/>
            <person name="Bell C."/>
            <person name="Bharti A.K."/>
            <person name="Crow J.A."/>
            <person name="Grimwood J."/>
            <person name="Kramer R."/>
            <person name="Lindquist E."/>
            <person name="Lucas S."/>
            <person name="Salamov A."/>
            <person name="McFadden G.I."/>
            <person name="Lane C.E."/>
            <person name="Keeling P.J."/>
            <person name="Gray M.W."/>
            <person name="Grigoriev I.V."/>
            <person name="Archibald J.M."/>
        </authorList>
    </citation>
    <scope>NUCLEOTIDE SEQUENCE</scope>
    <source>
        <strain evidence="3 5">CCMP2712</strain>
    </source>
</reference>
<evidence type="ECO:0000256" key="1">
    <source>
        <dbReference type="SAM" id="MobiDB-lite"/>
    </source>
</evidence>
<feature type="compositionally biased region" description="Acidic residues" evidence="1">
    <location>
        <begin position="850"/>
        <end position="859"/>
    </location>
</feature>
<reference evidence="4" key="3">
    <citation type="submission" date="2016-03" db="UniProtKB">
        <authorList>
            <consortium name="EnsemblProtists"/>
        </authorList>
    </citation>
    <scope>IDENTIFICATION</scope>
</reference>
<feature type="region of interest" description="Disordered" evidence="1">
    <location>
        <begin position="672"/>
        <end position="697"/>
    </location>
</feature>
<dbReference type="HOGENOM" id="CLU_329957_0_0_1"/>
<sequence>MKAEARKSDQAVLFVDTACDDDKHAQKEAIHMIELVLKEETFTDTFSKRNSALSDQSKFRSKKFVDSLTQLSFESDLIFLEHPRVFGLCMGLNEYKGELKPLETAVQDARELHDKLCSLPQSHSVLSLNPRSPSEMRKYLRKNLKQLMPASPELVIFFYAGHGFYEPRKKDQMLVPVDVEEVKGLSTHEINDQMLSIKDLFKIFRDFENDISLFHPMVLVIIDACREKIEGVTEELPQDQEDKKLPQNWSLLLTCGKGKVASDNSIFFKALLDPREGMFACNRPLEGVLQSCCRTCKGRQPCISMNTYTIPEDFCLVRDGEALRDIKMSIAGLNKAAKEIASSQLSDTDTSETETFVLAYSPEDAKSFRDRTKDALKYFLSQSKQRADNPRWRICSIVLMYFLQYEDTRFCTRRLLGYFYTYMEDLIAGPELVNDVLEYISRNKILSPSFGAWKKSQTNRSISDDKLLIAIIDYTVAKELRRVISDTEELNDALELWKKAIDPCFDSSKSWEDGMDRIERHLQKQAALECGQNLLFYFYVLEKAVAVNSYVMILKMTRLSSVFLRHCLLEYNNKKEGEGINKLEGWRTWVSSTGWIVRRDGYRADWNHCKERWCEDMRKGFQQLEKFERPRGFQRFQDFQKDGSVVSAFMENGCDTSNKRRKLGIEYPSSSTSVRGELCESPVSGPSRQEGSDGRGDQEDISILQFHMQYARRYDVKDFLMDRDFWSGLKWYSQDIDCYYYFRIVHTLAHFVYDNQVDIAVDTENPNEEIDSTFAHPPPSYRAYRPAISDSPFLFGAKDLLEDDDFWANINQLIEDEIFEEHHRQMVLQIAKYVDFHKVDLYVSMDNDSVDSDDSDEFVDIPKSNSQSQF</sequence>
<dbReference type="Proteomes" id="UP000011087">
    <property type="component" value="Unassembled WGS sequence"/>
</dbReference>
<dbReference type="PaxDb" id="55529-EKX53521"/>
<feature type="region of interest" description="Disordered" evidence="1">
    <location>
        <begin position="850"/>
        <end position="870"/>
    </location>
</feature>
<dbReference type="EMBL" id="JH992970">
    <property type="protein sequence ID" value="EKX53521.1"/>
    <property type="molecule type" value="Genomic_DNA"/>
</dbReference>
<organism evidence="3">
    <name type="scientific">Guillardia theta (strain CCMP2712)</name>
    <name type="common">Cryptophyte</name>
    <dbReference type="NCBI Taxonomy" id="905079"/>
    <lineage>
        <taxon>Eukaryota</taxon>
        <taxon>Cryptophyceae</taxon>
        <taxon>Pyrenomonadales</taxon>
        <taxon>Geminigeraceae</taxon>
        <taxon>Guillardia</taxon>
    </lineage>
</organism>
<reference evidence="5" key="2">
    <citation type="submission" date="2012-11" db="EMBL/GenBank/DDBJ databases">
        <authorList>
            <person name="Kuo A."/>
            <person name="Curtis B.A."/>
            <person name="Tanifuji G."/>
            <person name="Burki F."/>
            <person name="Gruber A."/>
            <person name="Irimia M."/>
            <person name="Maruyama S."/>
            <person name="Arias M.C."/>
            <person name="Ball S.G."/>
            <person name="Gile G.H."/>
            <person name="Hirakawa Y."/>
            <person name="Hopkins J.F."/>
            <person name="Rensing S.A."/>
            <person name="Schmutz J."/>
            <person name="Symeonidi A."/>
            <person name="Elias M."/>
            <person name="Eveleigh R.J."/>
            <person name="Herman E.K."/>
            <person name="Klute M.J."/>
            <person name="Nakayama T."/>
            <person name="Obornik M."/>
            <person name="Reyes-Prieto A."/>
            <person name="Armbrust E.V."/>
            <person name="Aves S.J."/>
            <person name="Beiko R.G."/>
            <person name="Coutinho P."/>
            <person name="Dacks J.B."/>
            <person name="Durnford D.G."/>
            <person name="Fast N.M."/>
            <person name="Green B.R."/>
            <person name="Grisdale C."/>
            <person name="Hempe F."/>
            <person name="Henrissat B."/>
            <person name="Hoppner M.P."/>
            <person name="Ishida K.-I."/>
            <person name="Kim E."/>
            <person name="Koreny L."/>
            <person name="Kroth P.G."/>
            <person name="Liu Y."/>
            <person name="Malik S.-B."/>
            <person name="Maier U.G."/>
            <person name="McRose D."/>
            <person name="Mock T."/>
            <person name="Neilson J.A."/>
            <person name="Onodera N.T."/>
            <person name="Poole A.M."/>
            <person name="Pritham E.J."/>
            <person name="Richards T.A."/>
            <person name="Rocap G."/>
            <person name="Roy S.W."/>
            <person name="Sarai C."/>
            <person name="Schaack S."/>
            <person name="Shirato S."/>
            <person name="Slamovits C.H."/>
            <person name="Spencer D.F."/>
            <person name="Suzuki S."/>
            <person name="Worden A.Z."/>
            <person name="Zauner S."/>
            <person name="Barry K."/>
            <person name="Bell C."/>
            <person name="Bharti A.K."/>
            <person name="Crow J.A."/>
            <person name="Grimwood J."/>
            <person name="Kramer R."/>
            <person name="Lindquist E."/>
            <person name="Lucas S."/>
            <person name="Salamov A."/>
            <person name="McFadden G.I."/>
            <person name="Lane C.E."/>
            <person name="Keeling P.J."/>
            <person name="Gray M.W."/>
            <person name="Grigoriev I.V."/>
            <person name="Archibald J.M."/>
        </authorList>
    </citation>
    <scope>NUCLEOTIDE SEQUENCE</scope>
    <source>
        <strain evidence="5">CCMP2712</strain>
    </source>
</reference>
<dbReference type="GO" id="GO:0004197">
    <property type="term" value="F:cysteine-type endopeptidase activity"/>
    <property type="evidence" value="ECO:0007669"/>
    <property type="project" value="InterPro"/>
</dbReference>
<dbReference type="InterPro" id="IPR029030">
    <property type="entry name" value="Caspase-like_dom_sf"/>
</dbReference>
<evidence type="ECO:0000313" key="5">
    <source>
        <dbReference type="Proteomes" id="UP000011087"/>
    </source>
</evidence>
<dbReference type="KEGG" id="gtt:GUITHDRAFT_101222"/>
<dbReference type="PANTHER" id="PTHR22576">
    <property type="entry name" value="MUCOSA ASSOCIATED LYMPHOID TISSUE LYMPHOMA TRANSLOCATION PROTEIN 1/PARACASPASE"/>
    <property type="match status" value="1"/>
</dbReference>
<evidence type="ECO:0000313" key="3">
    <source>
        <dbReference type="EMBL" id="EKX53521.1"/>
    </source>
</evidence>
<dbReference type="RefSeq" id="XP_005840501.1">
    <property type="nucleotide sequence ID" value="XM_005840444.1"/>
</dbReference>
<evidence type="ECO:0000313" key="4">
    <source>
        <dbReference type="EnsemblProtists" id="EKX53521"/>
    </source>
</evidence>
<dbReference type="InterPro" id="IPR052039">
    <property type="entry name" value="Caspase-related_regulators"/>
</dbReference>
<dbReference type="SUPFAM" id="SSF52129">
    <property type="entry name" value="Caspase-like"/>
    <property type="match status" value="1"/>
</dbReference>
<feature type="domain" description="Peptidase C14 caspase" evidence="2">
    <location>
        <begin position="88"/>
        <end position="272"/>
    </location>
</feature>
<proteinExistence type="predicted"/>
<protein>
    <recommendedName>
        <fullName evidence="2">Peptidase C14 caspase domain-containing protein</fullName>
    </recommendedName>
</protein>
<accession>L1JY68</accession>
<dbReference type="PANTHER" id="PTHR22576:SF37">
    <property type="entry name" value="MUCOSA-ASSOCIATED LYMPHOID TISSUE LYMPHOMA TRANSLOCATION PROTEIN 1"/>
    <property type="match status" value="1"/>
</dbReference>
<dbReference type="InterPro" id="IPR011600">
    <property type="entry name" value="Pept_C14_caspase"/>
</dbReference>
<dbReference type="AlphaFoldDB" id="L1JY68"/>
<dbReference type="GeneID" id="17310033"/>
<keyword evidence="5" id="KW-1185">Reference proteome</keyword>
<gene>
    <name evidence="3" type="ORF">GUITHDRAFT_101222</name>
</gene>
<name>L1JY68_GUITC</name>
<dbReference type="GO" id="GO:0006508">
    <property type="term" value="P:proteolysis"/>
    <property type="evidence" value="ECO:0007669"/>
    <property type="project" value="InterPro"/>
</dbReference>
<dbReference type="EnsemblProtists" id="EKX53521">
    <property type="protein sequence ID" value="EKX53521"/>
    <property type="gene ID" value="GUITHDRAFT_101222"/>
</dbReference>
<dbReference type="Pfam" id="PF00656">
    <property type="entry name" value="Peptidase_C14"/>
    <property type="match status" value="1"/>
</dbReference>